<dbReference type="AlphaFoldDB" id="A0AAE3SJ76"/>
<dbReference type="Proteomes" id="UP001207408">
    <property type="component" value="Unassembled WGS sequence"/>
</dbReference>
<sequence length="822" mass="92035">MIQSYLISELSKWISATAIIKSDVEISYLVTDSRSVSNPGNSMFVALRGSNHNGHDYIPTLYQQGLRCFLVDEDYKTDATLTEANYLVVQDTLSCFQQLAARKRDYSTCPVIGITGSNGKTIVKEWVAQLIGTTKNLARSPKSYNSQIGVPLSVWQLTKETEIAVFEAGISQKGEMQKLAQVIKPTIGLVTNIGAAHQENFSSRKEKLFEKLQLFKNSEVIIYSRDVPFVKEGIREIYPEKKTYTWGSDKSADVRVLKKEISGSVYKVSLQKEGSDIELEFPFTDEVSFENGMHAVSTMFYLGYTVSYISEAVKKLVPVAMRMELKEGINNCILVNDSYNSDISSLALSLDFLIQQSRKGNVVRTLILSDIYQSGIKGDKLCKRINDLLKEKGIDRFVGVGEVLAQHAGVFEMDSAFYASTKEFLDSVTHNSFKNEAILIKGSRNFEFEKVTAFLEKKHHQTRLEINLNALVDNLNYYRSKLNEKTRVLAMVKAFSYGSGSFEIANVLQHQKVDYLGVAFADEGVELRKAGISLPIIVMNPESKSFPSMIQHQLEPEIYSFKVLSEFVDELKKEGLSKYPVHIKLDTGMYRLGFVESQMESLKEVLGQTPEIRVKSAFSHLVGSDGADFDEFTNLQISRFDKQTSDLESALGYSFIKHILNSAGILRFPDAQFDMARVGIGMYGIGAVEQQNLKCVTSFKSYISQIKEVKAHETIGYGRRGELAYDADIAVVPVGYADGLNRRLSNGVGKMMVNGQLAPIVGNICMDMCMVDVTGLRAKEGDEVQVFGTDISVDELAQELGTIPYEIFTSISRRVKRIYYYE</sequence>
<dbReference type="InterPro" id="IPR013221">
    <property type="entry name" value="Mur_ligase_cen"/>
</dbReference>
<keyword evidence="13" id="KW-1185">Reference proteome</keyword>
<keyword evidence="6 8" id="KW-0663">Pyridoxal phosphate</keyword>
<accession>A0AAE3SJ76</accession>
<dbReference type="HAMAP" id="MF_01201">
    <property type="entry name" value="Ala_racemase"/>
    <property type="match status" value="1"/>
</dbReference>
<evidence type="ECO:0000256" key="2">
    <source>
        <dbReference type="ARBA" id="ARBA00001933"/>
    </source>
</evidence>
<organism evidence="12 13">
    <name type="scientific">Plebeiibacterium marinum</name>
    <dbReference type="NCBI Taxonomy" id="2992111"/>
    <lineage>
        <taxon>Bacteria</taxon>
        <taxon>Pseudomonadati</taxon>
        <taxon>Bacteroidota</taxon>
        <taxon>Bacteroidia</taxon>
        <taxon>Marinilabiliales</taxon>
        <taxon>Marinilabiliaceae</taxon>
        <taxon>Plebeiibacterium</taxon>
    </lineage>
</organism>
<dbReference type="InterPro" id="IPR036565">
    <property type="entry name" value="Mur-like_cat_sf"/>
</dbReference>
<dbReference type="GO" id="GO:0030170">
    <property type="term" value="F:pyridoxal phosphate binding"/>
    <property type="evidence" value="ECO:0007669"/>
    <property type="project" value="UniProtKB-UniRule"/>
</dbReference>
<dbReference type="FunFam" id="3.20.20.10:FF:000002">
    <property type="entry name" value="Alanine racemase"/>
    <property type="match status" value="1"/>
</dbReference>
<evidence type="ECO:0000256" key="10">
    <source>
        <dbReference type="PIRSR" id="PIRSR600821-52"/>
    </source>
</evidence>
<keyword evidence="3 12" id="KW-0436">Ligase</keyword>
<dbReference type="RefSeq" id="WP_301198846.1">
    <property type="nucleotide sequence ID" value="NZ_JAPDPI010000011.1"/>
</dbReference>
<keyword evidence="5" id="KW-0067">ATP-binding</keyword>
<feature type="binding site" evidence="8 10">
    <location>
        <position position="591"/>
    </location>
    <ligand>
        <name>substrate</name>
    </ligand>
</feature>
<evidence type="ECO:0000256" key="8">
    <source>
        <dbReference type="HAMAP-Rule" id="MF_01201"/>
    </source>
</evidence>
<dbReference type="SUPFAM" id="SSF63418">
    <property type="entry name" value="MurE/MurF N-terminal domain"/>
    <property type="match status" value="1"/>
</dbReference>
<comment type="pathway">
    <text evidence="8">Amino-acid biosynthesis; D-alanine biosynthesis; D-alanine from L-alanine: step 1/1.</text>
</comment>
<dbReference type="Pfam" id="PF00842">
    <property type="entry name" value="Ala_racemase_C"/>
    <property type="match status" value="1"/>
</dbReference>
<dbReference type="EMBL" id="JAPDPI010000011">
    <property type="protein sequence ID" value="MCW3805475.1"/>
    <property type="molecule type" value="Genomic_DNA"/>
</dbReference>
<feature type="active site" description="Proton acceptor; specific for D-alanine" evidence="8">
    <location>
        <position position="493"/>
    </location>
</feature>
<protein>
    <recommendedName>
        <fullName evidence="8">Alanine racemase</fullName>
        <ecNumber evidence="8">5.1.1.1</ecNumber>
    </recommendedName>
</protein>
<dbReference type="SUPFAM" id="SSF51419">
    <property type="entry name" value="PLP-binding barrel"/>
    <property type="match status" value="1"/>
</dbReference>
<evidence type="ECO:0000259" key="11">
    <source>
        <dbReference type="SMART" id="SM01005"/>
    </source>
</evidence>
<evidence type="ECO:0000313" key="13">
    <source>
        <dbReference type="Proteomes" id="UP001207408"/>
    </source>
</evidence>
<dbReference type="PRINTS" id="PR00992">
    <property type="entry name" value="ALARACEMASE"/>
</dbReference>
<dbReference type="Gene3D" id="2.40.37.10">
    <property type="entry name" value="Lyase, Ornithine Decarboxylase, Chain A, domain 1"/>
    <property type="match status" value="1"/>
</dbReference>
<comment type="caution">
    <text evidence="12">The sequence shown here is derived from an EMBL/GenBank/DDBJ whole genome shotgun (WGS) entry which is preliminary data.</text>
</comment>
<dbReference type="Gene3D" id="3.40.1190.10">
    <property type="entry name" value="Mur-like, catalytic domain"/>
    <property type="match status" value="1"/>
</dbReference>
<dbReference type="InterPro" id="IPR051046">
    <property type="entry name" value="MurCDEF_CellWall_CoF430Synth"/>
</dbReference>
<dbReference type="InterPro" id="IPR001608">
    <property type="entry name" value="Ala_racemase_N"/>
</dbReference>
<dbReference type="InterPro" id="IPR036615">
    <property type="entry name" value="Mur_ligase_C_dom_sf"/>
</dbReference>
<feature type="domain" description="Alanine racemase C-terminal" evidence="11">
    <location>
        <begin position="696"/>
        <end position="820"/>
    </location>
</feature>
<dbReference type="SUPFAM" id="SSF53244">
    <property type="entry name" value="MurD-like peptide ligases, peptide-binding domain"/>
    <property type="match status" value="1"/>
</dbReference>
<dbReference type="SMART" id="SM01005">
    <property type="entry name" value="Ala_racemase_C"/>
    <property type="match status" value="1"/>
</dbReference>
<comment type="similarity">
    <text evidence="8">Belongs to the alanine racemase family.</text>
</comment>
<dbReference type="InterPro" id="IPR035911">
    <property type="entry name" value="MurE/MurF_N"/>
</dbReference>
<name>A0AAE3SJ76_9BACT</name>
<dbReference type="Gene3D" id="3.90.190.20">
    <property type="entry name" value="Mur ligase, C-terminal domain"/>
    <property type="match status" value="1"/>
</dbReference>
<feature type="active site" description="Proton acceptor; specific for L-alanine" evidence="8">
    <location>
        <position position="717"/>
    </location>
</feature>
<dbReference type="Gene3D" id="3.40.1390.10">
    <property type="entry name" value="MurE/MurF, N-terminal domain"/>
    <property type="match status" value="1"/>
</dbReference>
<evidence type="ECO:0000256" key="7">
    <source>
        <dbReference type="ARBA" id="ARBA00023235"/>
    </source>
</evidence>
<dbReference type="CDD" id="cd00430">
    <property type="entry name" value="PLPDE_III_AR"/>
    <property type="match status" value="1"/>
</dbReference>
<dbReference type="NCBIfam" id="NF008897">
    <property type="entry name" value="PRK11930.1"/>
    <property type="match status" value="1"/>
</dbReference>
<comment type="function">
    <text evidence="8">Catalyzes the interconversion of L-alanine and D-alanine. May also act on other amino acids.</text>
</comment>
<dbReference type="NCBIfam" id="TIGR00492">
    <property type="entry name" value="alr"/>
    <property type="match status" value="1"/>
</dbReference>
<feature type="binding site" evidence="8 10">
    <location>
        <position position="766"/>
    </location>
    <ligand>
        <name>substrate</name>
    </ligand>
</feature>
<keyword evidence="7 8" id="KW-0413">Isomerase</keyword>
<evidence type="ECO:0000256" key="3">
    <source>
        <dbReference type="ARBA" id="ARBA00022598"/>
    </source>
</evidence>
<proteinExistence type="inferred from homology"/>
<feature type="modified residue" description="N6-(pyridoxal phosphate)lysine" evidence="8 9">
    <location>
        <position position="493"/>
    </location>
</feature>
<dbReference type="InterPro" id="IPR000713">
    <property type="entry name" value="Mur_ligase_N"/>
</dbReference>
<dbReference type="Gene3D" id="3.20.20.10">
    <property type="entry name" value="Alanine racemase"/>
    <property type="match status" value="1"/>
</dbReference>
<dbReference type="InterPro" id="IPR009006">
    <property type="entry name" value="Ala_racemase/Decarboxylase_C"/>
</dbReference>
<evidence type="ECO:0000256" key="5">
    <source>
        <dbReference type="ARBA" id="ARBA00022840"/>
    </source>
</evidence>
<reference evidence="12" key="1">
    <citation type="submission" date="2022-10" db="EMBL/GenBank/DDBJ databases">
        <authorList>
            <person name="Yu W.X."/>
        </authorList>
    </citation>
    <scope>NUCLEOTIDE SEQUENCE</scope>
    <source>
        <strain evidence="12">D04</strain>
    </source>
</reference>
<keyword evidence="4" id="KW-0547">Nucleotide-binding</keyword>
<dbReference type="InterPro" id="IPR029066">
    <property type="entry name" value="PLP-binding_barrel"/>
</dbReference>
<dbReference type="PANTHER" id="PTHR43024">
    <property type="entry name" value="UDP-N-ACETYLMURAMOYL-TRIPEPTIDE--D-ALANYL-D-ALANINE LIGASE"/>
    <property type="match status" value="1"/>
</dbReference>
<dbReference type="GO" id="GO:0005524">
    <property type="term" value="F:ATP binding"/>
    <property type="evidence" value="ECO:0007669"/>
    <property type="project" value="UniProtKB-KW"/>
</dbReference>
<dbReference type="GO" id="GO:0008784">
    <property type="term" value="F:alanine racemase activity"/>
    <property type="evidence" value="ECO:0007669"/>
    <property type="project" value="UniProtKB-UniRule"/>
</dbReference>
<dbReference type="SUPFAM" id="SSF53623">
    <property type="entry name" value="MurD-like peptide ligases, catalytic domain"/>
    <property type="match status" value="1"/>
</dbReference>
<dbReference type="SUPFAM" id="SSF50621">
    <property type="entry name" value="Alanine racemase C-terminal domain-like"/>
    <property type="match status" value="1"/>
</dbReference>
<dbReference type="PANTHER" id="PTHR43024:SF1">
    <property type="entry name" value="UDP-N-ACETYLMURAMOYL-TRIPEPTIDE--D-ALANYL-D-ALANINE LIGASE"/>
    <property type="match status" value="1"/>
</dbReference>
<dbReference type="Pfam" id="PF01168">
    <property type="entry name" value="Ala_racemase_N"/>
    <property type="match status" value="1"/>
</dbReference>
<evidence type="ECO:0000256" key="4">
    <source>
        <dbReference type="ARBA" id="ARBA00022741"/>
    </source>
</evidence>
<comment type="catalytic activity">
    <reaction evidence="1 8">
        <text>L-alanine = D-alanine</text>
        <dbReference type="Rhea" id="RHEA:20249"/>
        <dbReference type="ChEBI" id="CHEBI:57416"/>
        <dbReference type="ChEBI" id="CHEBI:57972"/>
        <dbReference type="EC" id="5.1.1.1"/>
    </reaction>
</comment>
<gene>
    <name evidence="12" type="ORF">OM074_07530</name>
</gene>
<dbReference type="GO" id="GO:0030632">
    <property type="term" value="P:D-alanine biosynthetic process"/>
    <property type="evidence" value="ECO:0007669"/>
    <property type="project" value="UniProtKB-UniRule"/>
</dbReference>
<evidence type="ECO:0000256" key="1">
    <source>
        <dbReference type="ARBA" id="ARBA00000316"/>
    </source>
</evidence>
<dbReference type="Pfam" id="PF08245">
    <property type="entry name" value="Mur_ligase_M"/>
    <property type="match status" value="1"/>
</dbReference>
<dbReference type="InterPro" id="IPR000821">
    <property type="entry name" value="Ala_racemase"/>
</dbReference>
<evidence type="ECO:0000256" key="6">
    <source>
        <dbReference type="ARBA" id="ARBA00022898"/>
    </source>
</evidence>
<evidence type="ECO:0000256" key="9">
    <source>
        <dbReference type="PIRSR" id="PIRSR600821-50"/>
    </source>
</evidence>
<dbReference type="InterPro" id="IPR011079">
    <property type="entry name" value="Ala_racemase_C"/>
</dbReference>
<comment type="cofactor">
    <cofactor evidence="2 8 9">
        <name>pyridoxal 5'-phosphate</name>
        <dbReference type="ChEBI" id="CHEBI:597326"/>
    </cofactor>
</comment>
<dbReference type="GO" id="GO:0016881">
    <property type="term" value="F:acid-amino acid ligase activity"/>
    <property type="evidence" value="ECO:0007669"/>
    <property type="project" value="InterPro"/>
</dbReference>
<dbReference type="Pfam" id="PF01225">
    <property type="entry name" value="Mur_ligase"/>
    <property type="match status" value="1"/>
</dbReference>
<dbReference type="EC" id="5.1.1.1" evidence="8"/>
<evidence type="ECO:0000313" key="12">
    <source>
        <dbReference type="EMBL" id="MCW3805475.1"/>
    </source>
</evidence>